<dbReference type="AlphaFoldDB" id="A0A0C1UPX3"/>
<reference evidence="1" key="3">
    <citation type="submission" date="2020-02" db="EMBL/GenBank/DDBJ databases">
        <authorList>
            <person name="Sarangi A.N."/>
            <person name="Ghosh S."/>
            <person name="Mukherjee M."/>
            <person name="Tripathy S."/>
        </authorList>
    </citation>
    <scope>NUCLEOTIDE SEQUENCE</scope>
    <source>
        <strain evidence="1">BDU141951</strain>
    </source>
</reference>
<sequence length="149" mass="16581">MKLTYRGIQYDYNPPVVEMNNTAEVGKYRGVDIRFRSVKKNPVQQPTLDLVYRGVAYRTGETAVETTPVAAPVATVADAPATLADLELKARTLLMGHHRNVKRRQQAMMTRLAADVGLEGDVNQYWSRIQGKVHPSFWATYDRGGSAAS</sequence>
<organism evidence="1">
    <name type="scientific">Lyngbya confervoides BDU141951</name>
    <dbReference type="NCBI Taxonomy" id="1574623"/>
    <lineage>
        <taxon>Bacteria</taxon>
        <taxon>Bacillati</taxon>
        <taxon>Cyanobacteriota</taxon>
        <taxon>Cyanophyceae</taxon>
        <taxon>Oscillatoriophycideae</taxon>
        <taxon>Oscillatoriales</taxon>
        <taxon>Microcoleaceae</taxon>
        <taxon>Lyngbya</taxon>
    </lineage>
</organism>
<protein>
    <submittedName>
        <fullName evidence="1">DUF4278 domain-containing protein</fullName>
    </submittedName>
</protein>
<dbReference type="EMBL" id="JTHE02000003">
    <property type="protein sequence ID" value="NEV67671.1"/>
    <property type="molecule type" value="Genomic_DNA"/>
</dbReference>
<name>A0A0C1UPX3_9CYAN</name>
<proteinExistence type="predicted"/>
<evidence type="ECO:0000313" key="1">
    <source>
        <dbReference type="EMBL" id="NEV67671.1"/>
    </source>
</evidence>
<reference evidence="1" key="1">
    <citation type="submission" date="2014-11" db="EMBL/GenBank/DDBJ databases">
        <authorList>
            <person name="Malar M.C."/>
            <person name="Sen D."/>
            <person name="Tripathy S."/>
        </authorList>
    </citation>
    <scope>NUCLEOTIDE SEQUENCE</scope>
    <source>
        <strain evidence="1">BDU141951</strain>
    </source>
</reference>
<dbReference type="Pfam" id="PF14105">
    <property type="entry name" value="DUF4278"/>
    <property type="match status" value="1"/>
</dbReference>
<gene>
    <name evidence="1" type="ORF">QQ91_011130</name>
</gene>
<reference evidence="1" key="2">
    <citation type="journal article" date="2015" name="Genome Announc.">
        <title>Draft Genome Sequence of Filamentous Marine Cyanobacterium Lyngbya confervoides Strain BDU141951.</title>
        <authorList>
            <person name="Chandrababunaidu M.M."/>
            <person name="Sen D."/>
            <person name="Tripathy S."/>
        </authorList>
    </citation>
    <scope>NUCLEOTIDE SEQUENCE</scope>
    <source>
        <strain evidence="1">BDU141951</strain>
    </source>
</reference>
<dbReference type="InterPro" id="IPR025458">
    <property type="entry name" value="DUF4278"/>
</dbReference>
<comment type="caution">
    <text evidence="1">The sequence shown here is derived from an EMBL/GenBank/DDBJ whole genome shotgun (WGS) entry which is preliminary data.</text>
</comment>
<accession>A0A0C1UPX3</accession>